<dbReference type="EMBL" id="VCQT01000027">
    <property type="protein sequence ID" value="TMW13149.1"/>
    <property type="molecule type" value="Genomic_DNA"/>
</dbReference>
<gene>
    <name evidence="5" type="ORF">FGS76_08795</name>
</gene>
<dbReference type="RefSeq" id="WP_138772254.1">
    <property type="nucleotide sequence ID" value="NZ_JBHSSX010000012.1"/>
</dbReference>
<evidence type="ECO:0000259" key="4">
    <source>
        <dbReference type="PROSITE" id="PS50977"/>
    </source>
</evidence>
<evidence type="ECO:0000313" key="6">
    <source>
        <dbReference type="Proteomes" id="UP000739180"/>
    </source>
</evidence>
<dbReference type="Gene3D" id="1.10.10.60">
    <property type="entry name" value="Homeodomain-like"/>
    <property type="match status" value="1"/>
</dbReference>
<sequence length="219" mass="24425">MTTTANAKSVPGSTSSDAGPGAPKTARGARTRARILQAAEDTFGTLGYHRAGITDITRAAGVAQGTFYTYFAGKEEILRELVRDMGHQVRAYLAAEIVGVGDRLQAEERGLRAFLQYLFEHPSLYRVLQEAQFVDESIYREYYEAFGRGYLRMLADATRKGEIRAGNNEVRVWALMGMSNFLGLRYALWERDVPFDEIVATISDLFRHGLALDGKEKTQ</sequence>
<feature type="DNA-binding region" description="H-T-H motif" evidence="2">
    <location>
        <begin position="52"/>
        <end position="71"/>
    </location>
</feature>
<feature type="compositionally biased region" description="Polar residues" evidence="3">
    <location>
        <begin position="1"/>
        <end position="17"/>
    </location>
</feature>
<feature type="region of interest" description="Disordered" evidence="3">
    <location>
        <begin position="1"/>
        <end position="30"/>
    </location>
</feature>
<dbReference type="Proteomes" id="UP000739180">
    <property type="component" value="Unassembled WGS sequence"/>
</dbReference>
<dbReference type="PANTHER" id="PTHR43479:SF11">
    <property type="entry name" value="ACREF_ENVCD OPERON REPRESSOR-RELATED"/>
    <property type="match status" value="1"/>
</dbReference>
<proteinExistence type="predicted"/>
<name>A0ABY2XNR2_9GAMM</name>
<reference evidence="5 6" key="1">
    <citation type="submission" date="2019-05" db="EMBL/GenBank/DDBJ databases">
        <title>Genome of Alcanivorax gelatiniphagus, an oil degrading marine bacteria.</title>
        <authorList>
            <person name="Kwon K.K."/>
        </authorList>
    </citation>
    <scope>NUCLEOTIDE SEQUENCE [LARGE SCALE GENOMIC DNA]</scope>
    <source>
        <strain evidence="5 6">MEBiC 08158</strain>
    </source>
</reference>
<keyword evidence="1 2" id="KW-0238">DNA-binding</keyword>
<organism evidence="5 6">
    <name type="scientific">Alloalcanivorax gelatiniphagus</name>
    <dbReference type="NCBI Taxonomy" id="1194167"/>
    <lineage>
        <taxon>Bacteria</taxon>
        <taxon>Pseudomonadati</taxon>
        <taxon>Pseudomonadota</taxon>
        <taxon>Gammaproteobacteria</taxon>
        <taxon>Oceanospirillales</taxon>
        <taxon>Alcanivoracaceae</taxon>
        <taxon>Alloalcanivorax</taxon>
    </lineage>
</organism>
<dbReference type="InterPro" id="IPR050624">
    <property type="entry name" value="HTH-type_Tx_Regulator"/>
</dbReference>
<evidence type="ECO:0000256" key="3">
    <source>
        <dbReference type="SAM" id="MobiDB-lite"/>
    </source>
</evidence>
<evidence type="ECO:0000256" key="2">
    <source>
        <dbReference type="PROSITE-ProRule" id="PRU00335"/>
    </source>
</evidence>
<dbReference type="InterPro" id="IPR009057">
    <property type="entry name" value="Homeodomain-like_sf"/>
</dbReference>
<dbReference type="InterPro" id="IPR001647">
    <property type="entry name" value="HTH_TetR"/>
</dbReference>
<comment type="caution">
    <text evidence="5">The sequence shown here is derived from an EMBL/GenBank/DDBJ whole genome shotgun (WGS) entry which is preliminary data.</text>
</comment>
<evidence type="ECO:0000313" key="5">
    <source>
        <dbReference type="EMBL" id="TMW13149.1"/>
    </source>
</evidence>
<feature type="domain" description="HTH tetR-type" evidence="4">
    <location>
        <begin position="29"/>
        <end position="89"/>
    </location>
</feature>
<dbReference type="Pfam" id="PF00440">
    <property type="entry name" value="TetR_N"/>
    <property type="match status" value="1"/>
</dbReference>
<keyword evidence="6" id="KW-1185">Reference proteome</keyword>
<dbReference type="PRINTS" id="PR00455">
    <property type="entry name" value="HTHTETR"/>
</dbReference>
<dbReference type="PROSITE" id="PS50977">
    <property type="entry name" value="HTH_TETR_2"/>
    <property type="match status" value="1"/>
</dbReference>
<protein>
    <submittedName>
        <fullName evidence="5">TetR/AcrR family transcriptional regulator</fullName>
    </submittedName>
</protein>
<dbReference type="SUPFAM" id="SSF48498">
    <property type="entry name" value="Tetracyclin repressor-like, C-terminal domain"/>
    <property type="match status" value="1"/>
</dbReference>
<dbReference type="PANTHER" id="PTHR43479">
    <property type="entry name" value="ACREF/ENVCD OPERON REPRESSOR-RELATED"/>
    <property type="match status" value="1"/>
</dbReference>
<dbReference type="SUPFAM" id="SSF46689">
    <property type="entry name" value="Homeodomain-like"/>
    <property type="match status" value="1"/>
</dbReference>
<evidence type="ECO:0000256" key="1">
    <source>
        <dbReference type="ARBA" id="ARBA00023125"/>
    </source>
</evidence>
<dbReference type="InterPro" id="IPR036271">
    <property type="entry name" value="Tet_transcr_reg_TetR-rel_C_sf"/>
</dbReference>
<dbReference type="Gene3D" id="1.10.357.10">
    <property type="entry name" value="Tetracycline Repressor, domain 2"/>
    <property type="match status" value="1"/>
</dbReference>
<accession>A0ABY2XNR2</accession>